<keyword evidence="5" id="KW-0449">Lipoprotein</keyword>
<sequence length="480" mass="51713">MFSLERAVVCSLALLTSAVYAVKPVEVQGQDFVVADTGDRFVIVGVDYQPGGQAGYKPQEGEDALTNGTVCLRDAALLQGLGVNTIRVYNVDPTLNHDDCASIFNAVGIYMLMDVNAPFGGESLNRADPESSYHVGYLSRTFGVVEAFAPYPNTLGFFAANEVINDLGTADENPRYIRAVQRDLKNYIKNNIDRAIPVGYSAADVREVLEDTWAYLQCAIDGDEDDMSRSDFFGLNSYSWCGSDATFDTSGYDDLVEMFGSSTIPVFFSEYGCNDVQPRVFDEVQALYGRQMTSLSGGLVYEYSQEEADFGLVDIHSNGSVTLRVDFDNLQGQYNELDLSIIQSSNDTAVNLEPPECGRSLISSSQFSTDFDIPETPDDVADLISNGLDDPNRGQIVDVDETEVPMECYGTNGNVLEDLAIRPLPEDQSNTPSGEDTSGGATGTGAAPSATSSGAAVPAVGGVPQGLEYGAFMAFLMWLA</sequence>
<evidence type="ECO:0000256" key="5">
    <source>
        <dbReference type="RuleBase" id="RU361209"/>
    </source>
</evidence>
<feature type="signal peptide" evidence="5">
    <location>
        <begin position="1"/>
        <end position="21"/>
    </location>
</feature>
<feature type="compositionally biased region" description="Polar residues" evidence="6">
    <location>
        <begin position="427"/>
        <end position="436"/>
    </location>
</feature>
<evidence type="ECO:0000256" key="4">
    <source>
        <dbReference type="ARBA" id="ARBA00023180"/>
    </source>
</evidence>
<comment type="similarity">
    <text evidence="2 5">Belongs to the glycosyl hydrolase 72 family.</text>
</comment>
<dbReference type="Gene3D" id="3.20.20.80">
    <property type="entry name" value="Glycosidases"/>
    <property type="match status" value="1"/>
</dbReference>
<dbReference type="GO" id="GO:0071970">
    <property type="term" value="P:fungal-type cell wall (1-&gt;3)-beta-D-glucan biosynthetic process"/>
    <property type="evidence" value="ECO:0007669"/>
    <property type="project" value="TreeGrafter"/>
</dbReference>
<dbReference type="Proteomes" id="UP000799766">
    <property type="component" value="Unassembled WGS sequence"/>
</dbReference>
<dbReference type="InterPro" id="IPR004886">
    <property type="entry name" value="Glucanosyltransferase"/>
</dbReference>
<evidence type="ECO:0000256" key="6">
    <source>
        <dbReference type="SAM" id="MobiDB-lite"/>
    </source>
</evidence>
<dbReference type="EMBL" id="MU001676">
    <property type="protein sequence ID" value="KAF2459110.1"/>
    <property type="molecule type" value="Genomic_DNA"/>
</dbReference>
<name>A0A6A6P502_9PEZI</name>
<proteinExistence type="inferred from homology"/>
<dbReference type="EC" id="2.4.1.-" evidence="5"/>
<evidence type="ECO:0000256" key="2">
    <source>
        <dbReference type="ARBA" id="ARBA00007528"/>
    </source>
</evidence>
<dbReference type="SUPFAM" id="SSF51445">
    <property type="entry name" value="(Trans)glycosidases"/>
    <property type="match status" value="1"/>
</dbReference>
<feature type="chain" id="PRO_5025706327" description="1,3-beta-glucanosyltransferase" evidence="5">
    <location>
        <begin position="22"/>
        <end position="480"/>
    </location>
</feature>
<evidence type="ECO:0000313" key="7">
    <source>
        <dbReference type="EMBL" id="KAF2459110.1"/>
    </source>
</evidence>
<dbReference type="GO" id="GO:0005886">
    <property type="term" value="C:plasma membrane"/>
    <property type="evidence" value="ECO:0007669"/>
    <property type="project" value="UniProtKB-SubCell"/>
</dbReference>
<gene>
    <name evidence="7" type="ORF">BDY21DRAFT_362594</name>
</gene>
<reference evidence="7" key="1">
    <citation type="journal article" date="2020" name="Stud. Mycol.">
        <title>101 Dothideomycetes genomes: a test case for predicting lifestyles and emergence of pathogens.</title>
        <authorList>
            <person name="Haridas S."/>
            <person name="Albert R."/>
            <person name="Binder M."/>
            <person name="Bloem J."/>
            <person name="Labutti K."/>
            <person name="Salamov A."/>
            <person name="Andreopoulos B."/>
            <person name="Baker S."/>
            <person name="Barry K."/>
            <person name="Bills G."/>
            <person name="Bluhm B."/>
            <person name="Cannon C."/>
            <person name="Castanera R."/>
            <person name="Culley D."/>
            <person name="Daum C."/>
            <person name="Ezra D."/>
            <person name="Gonzalez J."/>
            <person name="Henrissat B."/>
            <person name="Kuo A."/>
            <person name="Liang C."/>
            <person name="Lipzen A."/>
            <person name="Lutzoni F."/>
            <person name="Magnuson J."/>
            <person name="Mondo S."/>
            <person name="Nolan M."/>
            <person name="Ohm R."/>
            <person name="Pangilinan J."/>
            <person name="Park H.-J."/>
            <person name="Ramirez L."/>
            <person name="Alfaro M."/>
            <person name="Sun H."/>
            <person name="Tritt A."/>
            <person name="Yoshinaga Y."/>
            <person name="Zwiers L.-H."/>
            <person name="Turgeon B."/>
            <person name="Goodwin S."/>
            <person name="Spatafora J."/>
            <person name="Crous P."/>
            <person name="Grigoriev I."/>
        </authorList>
    </citation>
    <scope>NUCLEOTIDE SEQUENCE</scope>
    <source>
        <strain evidence="7">ATCC 16933</strain>
    </source>
</reference>
<evidence type="ECO:0000256" key="3">
    <source>
        <dbReference type="ARBA" id="ARBA00022729"/>
    </source>
</evidence>
<dbReference type="GO" id="GO:0098552">
    <property type="term" value="C:side of membrane"/>
    <property type="evidence" value="ECO:0007669"/>
    <property type="project" value="UniProtKB-KW"/>
</dbReference>
<protein>
    <recommendedName>
        <fullName evidence="5">1,3-beta-glucanosyltransferase</fullName>
        <ecNumber evidence="5">2.4.1.-</ecNumber>
    </recommendedName>
</protein>
<dbReference type="InterPro" id="IPR017853">
    <property type="entry name" value="GH"/>
</dbReference>
<feature type="region of interest" description="Disordered" evidence="6">
    <location>
        <begin position="424"/>
        <end position="455"/>
    </location>
</feature>
<organism evidence="7 8">
    <name type="scientific">Lineolata rhizophorae</name>
    <dbReference type="NCBI Taxonomy" id="578093"/>
    <lineage>
        <taxon>Eukaryota</taxon>
        <taxon>Fungi</taxon>
        <taxon>Dikarya</taxon>
        <taxon>Ascomycota</taxon>
        <taxon>Pezizomycotina</taxon>
        <taxon>Dothideomycetes</taxon>
        <taxon>Dothideomycetes incertae sedis</taxon>
        <taxon>Lineolatales</taxon>
        <taxon>Lineolataceae</taxon>
        <taxon>Lineolata</taxon>
    </lineage>
</organism>
<keyword evidence="5" id="KW-0472">Membrane</keyword>
<keyword evidence="5" id="KW-0336">GPI-anchor</keyword>
<dbReference type="GO" id="GO:0031505">
    <property type="term" value="P:fungal-type cell wall organization"/>
    <property type="evidence" value="ECO:0007669"/>
    <property type="project" value="TreeGrafter"/>
</dbReference>
<keyword evidence="3 5" id="KW-0732">Signal</keyword>
<keyword evidence="5 7" id="KW-0808">Transferase</keyword>
<comment type="subcellular location">
    <subcellularLocation>
        <location evidence="1 5">Cell membrane</location>
        <topology evidence="1 5">Lipid-anchor</topology>
        <topology evidence="1 5">GPI-anchor</topology>
    </subcellularLocation>
</comment>
<dbReference type="Pfam" id="PF03198">
    <property type="entry name" value="Glyco_hydro_72"/>
    <property type="match status" value="1"/>
</dbReference>
<dbReference type="PANTHER" id="PTHR31468:SF4">
    <property type="entry name" value="1,3-BETA-GLUCANOSYLTRANSFERASE GAS3-RELATED"/>
    <property type="match status" value="1"/>
</dbReference>
<dbReference type="PANTHER" id="PTHR31468">
    <property type="entry name" value="1,3-BETA-GLUCANOSYLTRANSFERASE GAS1"/>
    <property type="match status" value="1"/>
</dbReference>
<keyword evidence="4" id="KW-0325">Glycoprotein</keyword>
<keyword evidence="8" id="KW-1185">Reference proteome</keyword>
<evidence type="ECO:0000313" key="8">
    <source>
        <dbReference type="Proteomes" id="UP000799766"/>
    </source>
</evidence>
<dbReference type="OrthoDB" id="421038at2759"/>
<dbReference type="AlphaFoldDB" id="A0A6A6P502"/>
<evidence type="ECO:0000256" key="1">
    <source>
        <dbReference type="ARBA" id="ARBA00004609"/>
    </source>
</evidence>
<dbReference type="GO" id="GO:0042124">
    <property type="term" value="F:1,3-beta-glucanosyltransferase activity"/>
    <property type="evidence" value="ECO:0007669"/>
    <property type="project" value="TreeGrafter"/>
</dbReference>
<comment type="function">
    <text evidence="5">Splits internally a 1,3-beta-glucan molecule and transfers the newly generated reducing end (the donor) to the non-reducing end of another 1,3-beta-glucan molecule (the acceptor) forming a 1,3-beta linkage, resulting in the elongation of 1,3-beta-glucan chains in the cell wall.</text>
</comment>
<accession>A0A6A6P502</accession>
<feature type="compositionally biased region" description="Low complexity" evidence="6">
    <location>
        <begin position="444"/>
        <end position="455"/>
    </location>
</feature>